<keyword evidence="4" id="KW-1185">Reference proteome</keyword>
<dbReference type="EMBL" id="BJLQ01000023">
    <property type="protein sequence ID" value="GEA84959.1"/>
    <property type="molecule type" value="Genomic_DNA"/>
</dbReference>
<name>A0A4Y3KKM6_9CELL</name>
<keyword evidence="2" id="KW-0472">Membrane</keyword>
<feature type="compositionally biased region" description="Gly residues" evidence="1">
    <location>
        <begin position="97"/>
        <end position="109"/>
    </location>
</feature>
<feature type="region of interest" description="Disordered" evidence="1">
    <location>
        <begin position="323"/>
        <end position="354"/>
    </location>
</feature>
<feature type="compositionally biased region" description="Low complexity" evidence="1">
    <location>
        <begin position="155"/>
        <end position="166"/>
    </location>
</feature>
<keyword evidence="2" id="KW-1133">Transmembrane helix</keyword>
<evidence type="ECO:0000256" key="2">
    <source>
        <dbReference type="SAM" id="Phobius"/>
    </source>
</evidence>
<evidence type="ECO:0000313" key="3">
    <source>
        <dbReference type="EMBL" id="GEA84959.1"/>
    </source>
</evidence>
<accession>A0A4Y3KKM6</accession>
<protein>
    <submittedName>
        <fullName evidence="3">Uncharacterized protein</fullName>
    </submittedName>
</protein>
<feature type="region of interest" description="Disordered" evidence="1">
    <location>
        <begin position="155"/>
        <end position="186"/>
    </location>
</feature>
<sequence length="407" mass="40515">MSDTGRPDEPRQPAPDRRPAWTPREDQPGWPGSSAAPQAPVGPPVEPRRDQQGQLPVRRTTPPPAAPTVTPRVGGTAPHGAHAGPPQSGYGQQGHAAPGGYGAPGGAHSGHGAHAAGPAAPTGPVPAGPVPASPVPASPAAATPAFPAAFAATGAPVAGQPTTSEGQGSGPGTGGPEPESGDKRPKWLLPVAIGGGVLLVGAVAAGIVLANRGNDSASPEPLVATTIRLPSPTPSIEPVAREATTPFATALPSSVLQYALASSAPEATWVTAGALEAYTESFTDGGDLTATVLSGQWATQDEARAFTDALVAELPTAEAAVEGTSEELGATPSADATATTRAGAPASGRDKLPQTGAVRVGDERVGTYTAVALGDGTGVVVWRNLTAVFRIEAPVEDLLDLYRAFPL</sequence>
<proteinExistence type="predicted"/>
<feature type="compositionally biased region" description="Low complexity" evidence="1">
    <location>
        <begin position="67"/>
        <end position="86"/>
    </location>
</feature>
<organism evidence="3 4">
    <name type="scientific">Cellulomonas gelida</name>
    <dbReference type="NCBI Taxonomy" id="1712"/>
    <lineage>
        <taxon>Bacteria</taxon>
        <taxon>Bacillati</taxon>
        <taxon>Actinomycetota</taxon>
        <taxon>Actinomycetes</taxon>
        <taxon>Micrococcales</taxon>
        <taxon>Cellulomonadaceae</taxon>
        <taxon>Cellulomonas</taxon>
    </lineage>
</organism>
<reference evidence="3 4" key="1">
    <citation type="submission" date="2019-06" db="EMBL/GenBank/DDBJ databases">
        <title>Whole genome shotgun sequence of Cellulomonas gelida NBRC 3748.</title>
        <authorList>
            <person name="Hosoyama A."/>
            <person name="Uohara A."/>
            <person name="Ohji S."/>
            <person name="Ichikawa N."/>
        </authorList>
    </citation>
    <scope>NUCLEOTIDE SEQUENCE [LARGE SCALE GENOMIC DNA]</scope>
    <source>
        <strain evidence="3 4">NBRC 3748</strain>
    </source>
</reference>
<feature type="compositionally biased region" description="Basic and acidic residues" evidence="1">
    <location>
        <begin position="1"/>
        <end position="27"/>
    </location>
</feature>
<feature type="transmembrane region" description="Helical" evidence="2">
    <location>
        <begin position="187"/>
        <end position="210"/>
    </location>
</feature>
<feature type="compositionally biased region" description="Low complexity" evidence="1">
    <location>
        <begin position="110"/>
        <end position="120"/>
    </location>
</feature>
<evidence type="ECO:0000256" key="1">
    <source>
        <dbReference type="SAM" id="MobiDB-lite"/>
    </source>
</evidence>
<dbReference type="AlphaFoldDB" id="A0A4Y3KKM6"/>
<dbReference type="Proteomes" id="UP000320461">
    <property type="component" value="Unassembled WGS sequence"/>
</dbReference>
<keyword evidence="2" id="KW-0812">Transmembrane</keyword>
<feature type="compositionally biased region" description="Pro residues" evidence="1">
    <location>
        <begin position="121"/>
        <end position="137"/>
    </location>
</feature>
<comment type="caution">
    <text evidence="3">The sequence shown here is derived from an EMBL/GenBank/DDBJ whole genome shotgun (WGS) entry which is preliminary data.</text>
</comment>
<evidence type="ECO:0000313" key="4">
    <source>
        <dbReference type="Proteomes" id="UP000320461"/>
    </source>
</evidence>
<gene>
    <name evidence="3" type="ORF">CGE01nite_22100</name>
</gene>
<feature type="region of interest" description="Disordered" evidence="1">
    <location>
        <begin position="1"/>
        <end position="140"/>
    </location>
</feature>